<keyword evidence="1" id="KW-0812">Transmembrane</keyword>
<feature type="chain" id="PRO_5025500690" evidence="2">
    <location>
        <begin position="19"/>
        <end position="222"/>
    </location>
</feature>
<evidence type="ECO:0000313" key="3">
    <source>
        <dbReference type="EMBL" id="KAF0310135.1"/>
    </source>
</evidence>
<feature type="signal peptide" evidence="2">
    <location>
        <begin position="1"/>
        <end position="18"/>
    </location>
</feature>
<protein>
    <submittedName>
        <fullName evidence="3">Uncharacterized protein</fullName>
    </submittedName>
</protein>
<reference evidence="3 4" key="1">
    <citation type="submission" date="2019-07" db="EMBL/GenBank/DDBJ databases">
        <title>Draft genome assembly of a fouling barnacle, Amphibalanus amphitrite (Darwin, 1854): The first reference genome for Thecostraca.</title>
        <authorList>
            <person name="Kim W."/>
        </authorList>
    </citation>
    <scope>NUCLEOTIDE SEQUENCE [LARGE SCALE GENOMIC DNA]</scope>
    <source>
        <strain evidence="3">SNU_AA5</strain>
        <tissue evidence="3">Soma without cirri and trophi</tissue>
    </source>
</reference>
<evidence type="ECO:0000256" key="1">
    <source>
        <dbReference type="SAM" id="Phobius"/>
    </source>
</evidence>
<feature type="transmembrane region" description="Helical" evidence="1">
    <location>
        <begin position="48"/>
        <end position="69"/>
    </location>
</feature>
<keyword evidence="1" id="KW-1133">Transmembrane helix</keyword>
<dbReference type="EMBL" id="VIIS01000344">
    <property type="protein sequence ID" value="KAF0310135.1"/>
    <property type="molecule type" value="Genomic_DNA"/>
</dbReference>
<accession>A0A6A4WTJ5</accession>
<dbReference type="AlphaFoldDB" id="A0A6A4WTJ5"/>
<proteinExistence type="predicted"/>
<keyword evidence="4" id="KW-1185">Reference proteome</keyword>
<dbReference type="Proteomes" id="UP000440578">
    <property type="component" value="Unassembled WGS sequence"/>
</dbReference>
<evidence type="ECO:0000313" key="4">
    <source>
        <dbReference type="Proteomes" id="UP000440578"/>
    </source>
</evidence>
<organism evidence="3 4">
    <name type="scientific">Amphibalanus amphitrite</name>
    <name type="common">Striped barnacle</name>
    <name type="synonym">Balanus amphitrite</name>
    <dbReference type="NCBI Taxonomy" id="1232801"/>
    <lineage>
        <taxon>Eukaryota</taxon>
        <taxon>Metazoa</taxon>
        <taxon>Ecdysozoa</taxon>
        <taxon>Arthropoda</taxon>
        <taxon>Crustacea</taxon>
        <taxon>Multicrustacea</taxon>
        <taxon>Cirripedia</taxon>
        <taxon>Thoracica</taxon>
        <taxon>Thoracicalcarea</taxon>
        <taxon>Balanomorpha</taxon>
        <taxon>Balanoidea</taxon>
        <taxon>Balanidae</taxon>
        <taxon>Amphibalaninae</taxon>
        <taxon>Amphibalanus</taxon>
    </lineage>
</organism>
<comment type="caution">
    <text evidence="3">The sequence shown here is derived from an EMBL/GenBank/DDBJ whole genome shotgun (WGS) entry which is preliminary data.</text>
</comment>
<dbReference type="OrthoDB" id="8251490at2759"/>
<keyword evidence="2" id="KW-0732">Signal</keyword>
<name>A0A6A4WTJ5_AMPAM</name>
<sequence length="222" mass="23244">MSVSAAILAVCCLAAVSATEPTELIDSESRFLFNTTSDINVGVTPNTLLVSLGLGSILVMVALLVYLILTTGGEEELYSGYSTGTGYSGHSAGGQTSYSHARGAADTWSALSAIEWIALAQELYESADELRSRPCQQRLVCQLAAGVESSSSGAARAAGTALDYLSYLQLVRLPADVQQTVQQLGDAARSGRGVPADCELRYSSCSLSVRQFMDKITPAATS</sequence>
<evidence type="ECO:0000256" key="2">
    <source>
        <dbReference type="SAM" id="SignalP"/>
    </source>
</evidence>
<gene>
    <name evidence="3" type="ORF">FJT64_018826</name>
</gene>
<keyword evidence="1" id="KW-0472">Membrane</keyword>